<keyword evidence="7" id="KW-1185">Reference proteome</keyword>
<comment type="caution">
    <text evidence="6">The sequence shown here is derived from an EMBL/GenBank/DDBJ whole genome shotgun (WGS) entry which is preliminary data.</text>
</comment>
<dbReference type="PROSITE" id="PS00092">
    <property type="entry name" value="N6_MTASE"/>
    <property type="match status" value="1"/>
</dbReference>
<dbReference type="InterPro" id="IPR002941">
    <property type="entry name" value="DNA_methylase_N4/N6"/>
</dbReference>
<dbReference type="InterPro" id="IPR002052">
    <property type="entry name" value="DNA_methylase_N6_adenine_CS"/>
</dbReference>
<sequence>MINLINDDCMAYMRTCKDKQFDLAIVDPPYYAGVADFRYFGQEVSTTGVKRIEYELNGETWDNNIPGLEYYEELCRVSKHQIIFGINYFEFAGLARGGLIVWDKKRAAGIGFSDGEVASCSLINSVRFFRYTWDGMRQERMDWRKEEKIHPTQKPIALYEWLMMNYSNTGESILDTHLGSGSSAIAASHLGINFTGVEIDTNQFNRTKERIEKEISQGRLFA</sequence>
<evidence type="ECO:0000256" key="4">
    <source>
        <dbReference type="RuleBase" id="RU362026"/>
    </source>
</evidence>
<dbReference type="Gene3D" id="3.40.50.150">
    <property type="entry name" value="Vaccinia Virus protein VP39"/>
    <property type="match status" value="1"/>
</dbReference>
<proteinExistence type="inferred from homology"/>
<dbReference type="Proteomes" id="UP000244948">
    <property type="component" value="Unassembled WGS sequence"/>
</dbReference>
<evidence type="ECO:0000256" key="3">
    <source>
        <dbReference type="ARBA" id="ARBA00022679"/>
    </source>
</evidence>
<dbReference type="PRINTS" id="PR00508">
    <property type="entry name" value="S21N4MTFRASE"/>
</dbReference>
<dbReference type="EC" id="2.1.1.-" evidence="4"/>
<dbReference type="EMBL" id="QEWR01000003">
    <property type="protein sequence ID" value="PWD83080.1"/>
    <property type="molecule type" value="Genomic_DNA"/>
</dbReference>
<dbReference type="Pfam" id="PF01555">
    <property type="entry name" value="N6_N4_Mtase"/>
    <property type="match status" value="1"/>
</dbReference>
<keyword evidence="2 6" id="KW-0489">Methyltransferase</keyword>
<dbReference type="RefSeq" id="WP_109236294.1">
    <property type="nucleotide sequence ID" value="NZ_BMXZ01000002.1"/>
</dbReference>
<dbReference type="GO" id="GO:0008170">
    <property type="term" value="F:N-methyltransferase activity"/>
    <property type="evidence" value="ECO:0007669"/>
    <property type="project" value="InterPro"/>
</dbReference>
<comment type="similarity">
    <text evidence="1 4">Belongs to the N(4)/N(6)-methyltransferase family.</text>
</comment>
<feature type="domain" description="DNA methylase N-4/N-6" evidence="5">
    <location>
        <begin position="139"/>
        <end position="206"/>
    </location>
</feature>
<accession>A0A2U2AJW6</accession>
<evidence type="ECO:0000259" key="5">
    <source>
        <dbReference type="Pfam" id="PF01555"/>
    </source>
</evidence>
<dbReference type="GO" id="GO:0032259">
    <property type="term" value="P:methylation"/>
    <property type="evidence" value="ECO:0007669"/>
    <property type="project" value="UniProtKB-KW"/>
</dbReference>
<evidence type="ECO:0000256" key="2">
    <source>
        <dbReference type="ARBA" id="ARBA00022603"/>
    </source>
</evidence>
<dbReference type="InterPro" id="IPR029063">
    <property type="entry name" value="SAM-dependent_MTases_sf"/>
</dbReference>
<dbReference type="GO" id="GO:0003677">
    <property type="term" value="F:DNA binding"/>
    <property type="evidence" value="ECO:0007669"/>
    <property type="project" value="InterPro"/>
</dbReference>
<evidence type="ECO:0000313" key="6">
    <source>
        <dbReference type="EMBL" id="PWD83080.1"/>
    </source>
</evidence>
<name>A0A2U2AJW6_9GAMM</name>
<reference evidence="6 7" key="1">
    <citation type="journal article" date="2018" name="Genome Announc.">
        <title>Ignatzschineria cameli sp. nov., isolated from necrotic foot tissue of dromedaries (Camelus dromedarius) and associated maggots (Wohlfahrtia species) in Dubai.</title>
        <authorList>
            <person name="Tsang C.C."/>
            <person name="Tang J.Y."/>
            <person name="Fong J.Y."/>
            <person name="Kinne J."/>
            <person name="Lee H.H."/>
            <person name="Joseph M."/>
            <person name="Jose S."/>
            <person name="Schuster R.K."/>
            <person name="Tang Y."/>
            <person name="Sivakumar S."/>
            <person name="Chen J.H."/>
            <person name="Teng J.L."/>
            <person name="Lau S.K."/>
            <person name="Wernery U."/>
            <person name="Woo P.C."/>
        </authorList>
    </citation>
    <scope>NUCLEOTIDE SEQUENCE [LARGE SCALE GENOMIC DNA]</scope>
    <source>
        <strain evidence="6 7">KCTC 22643</strain>
    </source>
</reference>
<evidence type="ECO:0000256" key="1">
    <source>
        <dbReference type="ARBA" id="ARBA00006594"/>
    </source>
</evidence>
<keyword evidence="3" id="KW-0808">Transferase</keyword>
<protein>
    <recommendedName>
        <fullName evidence="4">Methyltransferase</fullName>
        <ecNumber evidence="4">2.1.1.-</ecNumber>
    </recommendedName>
</protein>
<evidence type="ECO:0000313" key="7">
    <source>
        <dbReference type="Proteomes" id="UP000244948"/>
    </source>
</evidence>
<dbReference type="InterPro" id="IPR001091">
    <property type="entry name" value="RM_Methyltransferase"/>
</dbReference>
<organism evidence="6 7">
    <name type="scientific">Ignatzschineria indica</name>
    <dbReference type="NCBI Taxonomy" id="472583"/>
    <lineage>
        <taxon>Bacteria</taxon>
        <taxon>Pseudomonadati</taxon>
        <taxon>Pseudomonadota</taxon>
        <taxon>Gammaproteobacteria</taxon>
        <taxon>Cardiobacteriales</taxon>
        <taxon>Ignatzschineriaceae</taxon>
        <taxon>Ignatzschineria</taxon>
    </lineage>
</organism>
<dbReference type="AlphaFoldDB" id="A0A2U2AJW6"/>
<dbReference type="SUPFAM" id="SSF53335">
    <property type="entry name" value="S-adenosyl-L-methionine-dependent methyltransferases"/>
    <property type="match status" value="1"/>
</dbReference>
<gene>
    <name evidence="6" type="ORF">DC082_06560</name>
</gene>